<dbReference type="InterPro" id="IPR029052">
    <property type="entry name" value="Metallo-depent_PP-like"/>
</dbReference>
<dbReference type="EMBL" id="LR214971">
    <property type="protein sequence ID" value="VEU61175.1"/>
    <property type="molecule type" value="Genomic_DNA"/>
</dbReference>
<dbReference type="Pfam" id="PF00149">
    <property type="entry name" value="Metallophos"/>
    <property type="match status" value="1"/>
</dbReference>
<dbReference type="InterPro" id="IPR036907">
    <property type="entry name" value="5'-Nucleotdase_C_sf"/>
</dbReference>
<dbReference type="SUPFAM" id="SSF55816">
    <property type="entry name" value="5'-nucleotidase (syn. UDP-sugar hydrolase), C-terminal domain"/>
    <property type="match status" value="1"/>
</dbReference>
<dbReference type="CDD" id="cd00845">
    <property type="entry name" value="MPP_UshA_N_like"/>
    <property type="match status" value="1"/>
</dbReference>
<gene>
    <name evidence="6" type="primary">yfkN</name>
    <name evidence="6" type="ORF">NCTC10125_00025</name>
</gene>
<feature type="chain" id="PRO_5042317705" evidence="2">
    <location>
        <begin position="23"/>
        <end position="690"/>
    </location>
</feature>
<evidence type="ECO:0000259" key="4">
    <source>
        <dbReference type="Pfam" id="PF00149"/>
    </source>
</evidence>
<dbReference type="InterPro" id="IPR006179">
    <property type="entry name" value="5_nucleotidase/apyrase"/>
</dbReference>
<evidence type="ECO:0000259" key="5">
    <source>
        <dbReference type="Pfam" id="PF02872"/>
    </source>
</evidence>
<dbReference type="Gene3D" id="3.60.21.10">
    <property type="match status" value="1"/>
</dbReference>
<dbReference type="InterPro" id="IPR008334">
    <property type="entry name" value="5'-Nucleotdase_C"/>
</dbReference>
<dbReference type="PANTHER" id="PTHR11575:SF24">
    <property type="entry name" value="5'-NUCLEOTIDASE"/>
    <property type="match status" value="1"/>
</dbReference>
<evidence type="ECO:0000256" key="1">
    <source>
        <dbReference type="ARBA" id="ARBA00022729"/>
    </source>
</evidence>
<feature type="domain" description="Calcineurin-like phosphoesterase" evidence="4">
    <location>
        <begin position="122"/>
        <end position="357"/>
    </location>
</feature>
<keyword evidence="1 2" id="KW-0732">Signal</keyword>
<proteinExistence type="inferred from homology"/>
<organism evidence="6 7">
    <name type="scientific">Mesomycoplasma dispar</name>
    <dbReference type="NCBI Taxonomy" id="86660"/>
    <lineage>
        <taxon>Bacteria</taxon>
        <taxon>Bacillati</taxon>
        <taxon>Mycoplasmatota</taxon>
        <taxon>Mycoplasmoidales</taxon>
        <taxon>Metamycoplasmataceae</taxon>
        <taxon>Mesomycoplasma</taxon>
    </lineage>
</organism>
<dbReference type="InterPro" id="IPR004843">
    <property type="entry name" value="Calcineurin-like_PHP"/>
</dbReference>
<dbReference type="Proteomes" id="UP000289629">
    <property type="component" value="Chromosome"/>
</dbReference>
<keyword evidence="3" id="KW-0175">Coiled coil</keyword>
<keyword evidence="2" id="KW-0378">Hydrolase</keyword>
<dbReference type="PANTHER" id="PTHR11575">
    <property type="entry name" value="5'-NUCLEOTIDASE-RELATED"/>
    <property type="match status" value="1"/>
</dbReference>
<name>A0AAJ5NRR9_9BACT</name>
<accession>A0AAJ5NRR9</accession>
<comment type="similarity">
    <text evidence="2">Belongs to the 5'-nucleotidase family.</text>
</comment>
<evidence type="ECO:0000256" key="2">
    <source>
        <dbReference type="RuleBase" id="RU362119"/>
    </source>
</evidence>
<feature type="domain" description="5'-Nucleotidase C-terminal" evidence="5">
    <location>
        <begin position="460"/>
        <end position="624"/>
    </location>
</feature>
<evidence type="ECO:0000256" key="3">
    <source>
        <dbReference type="SAM" id="Coils"/>
    </source>
</evidence>
<dbReference type="AlphaFoldDB" id="A0AAJ5NRR9"/>
<dbReference type="Gene3D" id="3.90.780.10">
    <property type="entry name" value="5'-Nucleotidase, C-terminal domain"/>
    <property type="match status" value="1"/>
</dbReference>
<keyword evidence="2" id="KW-0547">Nucleotide-binding</keyword>
<dbReference type="InterPro" id="IPR006146">
    <property type="entry name" value="5'-Nucleotdase_CS"/>
</dbReference>
<feature type="signal peptide" evidence="2">
    <location>
        <begin position="1"/>
        <end position="22"/>
    </location>
</feature>
<protein>
    <submittedName>
        <fullName evidence="6">Trifunctional nucleotide phosphoesterase protein YfkN</fullName>
    </submittedName>
</protein>
<dbReference type="PROSITE" id="PS51257">
    <property type="entry name" value="PROKAR_LIPOPROTEIN"/>
    <property type="match status" value="1"/>
</dbReference>
<dbReference type="GO" id="GO:0030288">
    <property type="term" value="C:outer membrane-bounded periplasmic space"/>
    <property type="evidence" value="ECO:0007669"/>
    <property type="project" value="TreeGrafter"/>
</dbReference>
<dbReference type="RefSeq" id="WP_044635115.1">
    <property type="nucleotide sequence ID" value="NZ_CP007229.1"/>
</dbReference>
<dbReference type="SUPFAM" id="SSF56300">
    <property type="entry name" value="Metallo-dependent phosphatases"/>
    <property type="match status" value="1"/>
</dbReference>
<evidence type="ECO:0000313" key="6">
    <source>
        <dbReference type="EMBL" id="VEU61175.1"/>
    </source>
</evidence>
<dbReference type="GO" id="GO:0009166">
    <property type="term" value="P:nucleotide catabolic process"/>
    <property type="evidence" value="ECO:0007669"/>
    <property type="project" value="InterPro"/>
</dbReference>
<reference evidence="6 7" key="1">
    <citation type="submission" date="2019-01" db="EMBL/GenBank/DDBJ databases">
        <authorList>
            <consortium name="Pathogen Informatics"/>
        </authorList>
    </citation>
    <scope>NUCLEOTIDE SEQUENCE [LARGE SCALE GENOMIC DNA]</scope>
    <source>
        <strain evidence="6 7">NCTC10125</strain>
    </source>
</reference>
<dbReference type="Pfam" id="PF02872">
    <property type="entry name" value="5_nucleotid_C"/>
    <property type="match status" value="1"/>
</dbReference>
<dbReference type="GO" id="GO:0016788">
    <property type="term" value="F:hydrolase activity, acting on ester bonds"/>
    <property type="evidence" value="ECO:0007669"/>
    <property type="project" value="InterPro"/>
</dbReference>
<dbReference type="PRINTS" id="PR01607">
    <property type="entry name" value="APYRASEFAMLY"/>
</dbReference>
<sequence>MKFKKLILGNLLILAPVSIVVASCIPVISESEQSSEIRKKYFENNEKYNKEIANFAKKLEDLNKKLKDQKEETKKHQLEQAIFDLYFQSKKTLDPLVKEYNYLFRKLREAENAENSRLKTIKIFHSNDEHGRLEFDAGKYSKFIGMIDFSKYLADKNKDLLLSAGDLIQGLPLSDSDKGQTIAQIARFAGYDTVAVGNHEFDYGLGHLLKLNKEISEPKTGTSTPFISANIYYKDYQKSDRKPENYDQTKVGKRVFKPYIIKKLVGGIKVAVFGITTPDTVFTSRPSNSELVEFRDPVESANQVISEIKAENPDINFIVAVTHLGTGRNEKKWTSEFLSQNSDSELDLIIDGHSHTYVEINKKAAENRDVYITQTSHYTKFLGDIDLVFDTKTGKITEVHQVMRDINQIELYNRDLPSKLVQKLRDNFDKEGKVVVFTSPGEFKHTISQKIGGEDFWVGRLKPTSLGVIAADTVAWGFAKEEPWKTHTNWESGSLENTIGIYNSGALRSNYEKGEITKEKALSVSPFGDLITAVRTKGDVVIQALKHGLSRGRSGGFAQVSSNVSYNVRVEKKLDDKTKKEEYFWIPDEKSFKINNKTIDPEKYYYIATNDFILDGGDGYKMLDKKDQKNKITLAFEGSKFIDSLIEFAKLTTDESKKVQLKKEKFERPLTEYLDEKTYAEQKVIGIPSN</sequence>
<dbReference type="KEGG" id="mds:MDIS_00130"/>
<dbReference type="GO" id="GO:0000166">
    <property type="term" value="F:nucleotide binding"/>
    <property type="evidence" value="ECO:0007669"/>
    <property type="project" value="UniProtKB-KW"/>
</dbReference>
<dbReference type="GO" id="GO:0046872">
    <property type="term" value="F:metal ion binding"/>
    <property type="evidence" value="ECO:0007669"/>
    <property type="project" value="InterPro"/>
</dbReference>
<evidence type="ECO:0000313" key="7">
    <source>
        <dbReference type="Proteomes" id="UP000289629"/>
    </source>
</evidence>
<feature type="coiled-coil region" evidence="3">
    <location>
        <begin position="38"/>
        <end position="79"/>
    </location>
</feature>
<dbReference type="PROSITE" id="PS00786">
    <property type="entry name" value="5_NUCLEOTIDASE_2"/>
    <property type="match status" value="1"/>
</dbReference>